<dbReference type="Gene3D" id="2.170.130.30">
    <property type="match status" value="1"/>
</dbReference>
<dbReference type="EMBL" id="JABXWR010000001">
    <property type="protein sequence ID" value="NVO66606.1"/>
    <property type="molecule type" value="Genomic_DNA"/>
</dbReference>
<dbReference type="AlphaFoldDB" id="A0A7K4HMV4"/>
<dbReference type="InterPro" id="IPR027954">
    <property type="entry name" value="Transcobalamin-like_C"/>
</dbReference>
<sequence length="521" mass="52562">MRRILTLLCLLAAIACTMPAAALSMDISGTTAGSAVIVTCDQEAFFVFQENSGTPVFARGTTVRYIPHTTGTLSIAAAAGGATVAETVTISAGGSGGDGGDGGDLYQNVVLPAGNLTVTAANSGTTYTVNRRTALGALDASGASYTIDDGWYDQYGTLYITAINGRTNRGASGWMYQVNGVSPSVGANAKTVQNGDRVVFYWSESMSSTPATSDEAIWLKVVYGSGSDSGDAGTTTAGSAAFGPATDPKTPVGLPEGVTTAVVGGKTRISVDLSAAHDGERVTVKGDRIIIERPGLVMTILTGDITERDGIATGFLKSVTAMLTPKSGTIAGIGDVGATLILSLNGVTALGDITVTYASNLSAEEQSALFALCAVDGTAVTGTACVMNVGMNGLVNGEDIASATVRMHLAPAWVEKHGGAGAIRIVHIADDGTVEILDTDMVGIDDKGNLIFEGISPKGLSTFALVSLGEATLKSSTTAMPTTAAAAPSTTAPVQTPLGWAAAIAAALIGGGVCLSRRKEA</sequence>
<gene>
    <name evidence="3" type="ORF">HWN36_04615</name>
</gene>
<feature type="compositionally biased region" description="Low complexity" evidence="1">
    <location>
        <begin position="228"/>
        <end position="241"/>
    </location>
</feature>
<comment type="caution">
    <text evidence="3">The sequence shown here is derived from an EMBL/GenBank/DDBJ whole genome shotgun (WGS) entry which is preliminary data.</text>
</comment>
<evidence type="ECO:0000259" key="2">
    <source>
        <dbReference type="Pfam" id="PF14478"/>
    </source>
</evidence>
<name>A0A7K4HMV4_9EURY</name>
<dbReference type="Proteomes" id="UP000570823">
    <property type="component" value="Unassembled WGS sequence"/>
</dbReference>
<evidence type="ECO:0000256" key="1">
    <source>
        <dbReference type="SAM" id="MobiDB-lite"/>
    </source>
</evidence>
<accession>A0A7K4HMV4</accession>
<organism evidence="3 4">
    <name type="scientific">Methanofollis tationis</name>
    <dbReference type="NCBI Taxonomy" id="81417"/>
    <lineage>
        <taxon>Archaea</taxon>
        <taxon>Methanobacteriati</taxon>
        <taxon>Methanobacteriota</taxon>
        <taxon>Stenosarchaea group</taxon>
        <taxon>Methanomicrobia</taxon>
        <taxon>Methanomicrobiales</taxon>
        <taxon>Methanomicrobiaceae</taxon>
        <taxon>Methanofollis</taxon>
    </lineage>
</organism>
<dbReference type="Pfam" id="PF14478">
    <property type="entry name" value="DUF4430"/>
    <property type="match status" value="1"/>
</dbReference>
<keyword evidence="4" id="KW-1185">Reference proteome</keyword>
<feature type="domain" description="Transcobalamin-like C-terminal" evidence="2">
    <location>
        <begin position="133"/>
        <end position="203"/>
    </location>
</feature>
<evidence type="ECO:0000313" key="3">
    <source>
        <dbReference type="EMBL" id="NVO66606.1"/>
    </source>
</evidence>
<feature type="region of interest" description="Disordered" evidence="1">
    <location>
        <begin position="228"/>
        <end position="254"/>
    </location>
</feature>
<protein>
    <submittedName>
        <fullName evidence="3">DUF4430 domain-containing protein</fullName>
    </submittedName>
</protein>
<evidence type="ECO:0000313" key="4">
    <source>
        <dbReference type="Proteomes" id="UP000570823"/>
    </source>
</evidence>
<proteinExistence type="predicted"/>
<dbReference type="RefSeq" id="WP_176788286.1">
    <property type="nucleotide sequence ID" value="NZ_JABXWR010000001.1"/>
</dbReference>
<reference evidence="3 4" key="1">
    <citation type="submission" date="2020-06" db="EMBL/GenBank/DDBJ databases">
        <title>Methanofollis fontis sp. nov., a methanogen isolated from marine sediments near a cold seep at Four-Way Closure Ridge offshore southwestern Taiwan.</title>
        <authorList>
            <person name="Chen S.-C."/>
            <person name="Teng N.-H."/>
            <person name="Lin Y.-S."/>
            <person name="Lai M.-C."/>
            <person name="Chen H.-H."/>
            <person name="Wang C.-C."/>
        </authorList>
    </citation>
    <scope>NUCLEOTIDE SEQUENCE [LARGE SCALE GENOMIC DNA]</scope>
    <source>
        <strain evidence="3 4">DSM 2702</strain>
    </source>
</reference>
<dbReference type="PROSITE" id="PS51257">
    <property type="entry name" value="PROKAR_LIPOPROTEIN"/>
    <property type="match status" value="1"/>
</dbReference>
<dbReference type="OrthoDB" id="112130at2157"/>